<feature type="domain" description="DZANK-type" evidence="2">
    <location>
        <begin position="115"/>
        <end position="158"/>
    </location>
</feature>
<name>E6Q048_9ZZZZ</name>
<dbReference type="AlphaFoldDB" id="E6Q048"/>
<accession>E6Q048</accession>
<organism evidence="3">
    <name type="scientific">mine drainage metagenome</name>
    <dbReference type="NCBI Taxonomy" id="410659"/>
    <lineage>
        <taxon>unclassified sequences</taxon>
        <taxon>metagenomes</taxon>
        <taxon>ecological metagenomes</taxon>
    </lineage>
</organism>
<gene>
    <name evidence="3" type="ORF">CARN3_0100</name>
</gene>
<evidence type="ECO:0000313" key="3">
    <source>
        <dbReference type="EMBL" id="CBI00557.1"/>
    </source>
</evidence>
<dbReference type="EMBL" id="CABN01000149">
    <property type="protein sequence ID" value="CBI00557.1"/>
    <property type="molecule type" value="Genomic_DNA"/>
</dbReference>
<comment type="caution">
    <text evidence="3">The sequence shown here is derived from an EMBL/GenBank/DDBJ whole genome shotgun (WGS) entry which is preliminary data.</text>
</comment>
<protein>
    <recommendedName>
        <fullName evidence="2">DZANK-type domain-containing protein</fullName>
    </recommendedName>
</protein>
<keyword evidence="1" id="KW-0472">Membrane</keyword>
<feature type="transmembrane region" description="Helical" evidence="1">
    <location>
        <begin position="15"/>
        <end position="35"/>
    </location>
</feature>
<evidence type="ECO:0000259" key="2">
    <source>
        <dbReference type="Pfam" id="PF12773"/>
    </source>
</evidence>
<sequence>MRNPQAIPFDEEARLIPAWSMVLAGVVFLLVEYYFWFVLPAHRHHPGPPIALRTYFNLSWGLLAAVYCLMVGYISQDAPRRSMNPRFWMLVCFVLPGGIGTVIYFLLRLPLVSNCPACGTHIQNDFHFCPQCAWQVTASCGSCFRSVLITDQFCTRCGHELAEDHMPARLHMIAE</sequence>
<feature type="transmembrane region" description="Helical" evidence="1">
    <location>
        <begin position="87"/>
        <end position="107"/>
    </location>
</feature>
<keyword evidence="1" id="KW-0812">Transmembrane</keyword>
<dbReference type="InterPro" id="IPR025874">
    <property type="entry name" value="DZR"/>
</dbReference>
<reference evidence="3" key="1">
    <citation type="submission" date="2009-10" db="EMBL/GenBank/DDBJ databases">
        <title>Diversity of trophic interactions inside an arsenic-rich microbial ecosystem.</title>
        <authorList>
            <person name="Bertin P.N."/>
            <person name="Heinrich-Salmeron A."/>
            <person name="Pelletier E."/>
            <person name="Goulhen-Chollet F."/>
            <person name="Arsene-Ploetze F."/>
            <person name="Gallien S."/>
            <person name="Calteau A."/>
            <person name="Vallenet D."/>
            <person name="Casiot C."/>
            <person name="Chane-Woon-Ming B."/>
            <person name="Giloteaux L."/>
            <person name="Barakat M."/>
            <person name="Bonnefoy V."/>
            <person name="Bruneel O."/>
            <person name="Chandler M."/>
            <person name="Cleiss J."/>
            <person name="Duran R."/>
            <person name="Elbaz-Poulichet F."/>
            <person name="Fonknechten N."/>
            <person name="Lauga B."/>
            <person name="Mornico D."/>
            <person name="Ortet P."/>
            <person name="Schaeffer C."/>
            <person name="Siguier P."/>
            <person name="Alexander Thil Smith A."/>
            <person name="Van Dorsselaer A."/>
            <person name="Weissenbach J."/>
            <person name="Medigue C."/>
            <person name="Le Paslier D."/>
        </authorList>
    </citation>
    <scope>NUCLEOTIDE SEQUENCE</scope>
</reference>
<evidence type="ECO:0000256" key="1">
    <source>
        <dbReference type="SAM" id="Phobius"/>
    </source>
</evidence>
<dbReference type="Pfam" id="PF12773">
    <property type="entry name" value="DZR"/>
    <property type="match status" value="1"/>
</dbReference>
<feature type="transmembrane region" description="Helical" evidence="1">
    <location>
        <begin position="55"/>
        <end position="75"/>
    </location>
</feature>
<keyword evidence="1" id="KW-1133">Transmembrane helix</keyword>
<proteinExistence type="predicted"/>